<evidence type="ECO:0000256" key="8">
    <source>
        <dbReference type="ARBA" id="ARBA00023157"/>
    </source>
</evidence>
<dbReference type="InterPro" id="IPR006626">
    <property type="entry name" value="PbH1"/>
</dbReference>
<evidence type="ECO:0000256" key="12">
    <source>
        <dbReference type="ARBA" id="ARBA00034074"/>
    </source>
</evidence>
<keyword evidence="9" id="KW-0325">Glycoprotein</keyword>
<dbReference type="InterPro" id="IPR011050">
    <property type="entry name" value="Pectin_lyase_fold/virulence"/>
</dbReference>
<evidence type="ECO:0000256" key="3">
    <source>
        <dbReference type="ARBA" id="ARBA00012736"/>
    </source>
</evidence>
<dbReference type="EMBL" id="QZAF01000026">
    <property type="protein sequence ID" value="THV76071.1"/>
    <property type="molecule type" value="Genomic_DNA"/>
</dbReference>
<dbReference type="Gene3D" id="3.90.1200.10">
    <property type="match status" value="1"/>
</dbReference>
<dbReference type="PROSITE" id="PS00502">
    <property type="entry name" value="POLYGALACTURONASE"/>
    <property type="match status" value="1"/>
</dbReference>
<keyword evidence="11" id="KW-0961">Cell wall biogenesis/degradation</keyword>
<feature type="active site" evidence="14">
    <location>
        <position position="244"/>
    </location>
</feature>
<name>A0A4S8SY66_AURPU</name>
<evidence type="ECO:0000256" key="1">
    <source>
        <dbReference type="ARBA" id="ARBA00004613"/>
    </source>
</evidence>
<dbReference type="InterPro" id="IPR011009">
    <property type="entry name" value="Kinase-like_dom_sf"/>
</dbReference>
<comment type="catalytic activity">
    <reaction evidence="12">
        <text>(1,4-alpha-D-galacturonosyl)n+m + H2O = (1,4-alpha-D-galacturonosyl)n + (1,4-alpha-D-galacturonosyl)m.</text>
        <dbReference type="EC" id="3.2.1.15"/>
    </reaction>
</comment>
<evidence type="ECO:0000256" key="15">
    <source>
        <dbReference type="RuleBase" id="RU361169"/>
    </source>
</evidence>
<dbReference type="InterPro" id="IPR002575">
    <property type="entry name" value="Aminoglycoside_PTrfase"/>
</dbReference>
<dbReference type="GO" id="GO:0071555">
    <property type="term" value="P:cell wall organization"/>
    <property type="evidence" value="ECO:0007669"/>
    <property type="project" value="UniProtKB-KW"/>
</dbReference>
<dbReference type="PANTHER" id="PTHR31884:SF9">
    <property type="entry name" value="ENDOPOLYGALACTURONASE D-RELATED"/>
    <property type="match status" value="1"/>
</dbReference>
<dbReference type="EC" id="3.2.1.15" evidence="3"/>
<accession>A0A4S8SY66</accession>
<evidence type="ECO:0000256" key="9">
    <source>
        <dbReference type="ARBA" id="ARBA00023180"/>
    </source>
</evidence>
<comment type="caution">
    <text evidence="18">The sequence shown here is derived from an EMBL/GenBank/DDBJ whole genome shotgun (WGS) entry which is preliminary data.</text>
</comment>
<evidence type="ECO:0000256" key="4">
    <source>
        <dbReference type="ARBA" id="ARBA00022525"/>
    </source>
</evidence>
<dbReference type="SMART" id="SM00710">
    <property type="entry name" value="PbH1"/>
    <property type="match status" value="7"/>
</dbReference>
<organism evidence="18 19">
    <name type="scientific">Aureobasidium pullulans</name>
    <name type="common">Black yeast</name>
    <name type="synonym">Pullularia pullulans</name>
    <dbReference type="NCBI Taxonomy" id="5580"/>
    <lineage>
        <taxon>Eukaryota</taxon>
        <taxon>Fungi</taxon>
        <taxon>Dikarya</taxon>
        <taxon>Ascomycota</taxon>
        <taxon>Pezizomycotina</taxon>
        <taxon>Dothideomycetes</taxon>
        <taxon>Dothideomycetidae</taxon>
        <taxon>Dothideales</taxon>
        <taxon>Saccotheciaceae</taxon>
        <taxon>Aureobasidium</taxon>
    </lineage>
</organism>
<evidence type="ECO:0000259" key="17">
    <source>
        <dbReference type="Pfam" id="PF01636"/>
    </source>
</evidence>
<keyword evidence="6" id="KW-0677">Repeat</keyword>
<dbReference type="GO" id="GO:0004650">
    <property type="term" value="F:polygalacturonase activity"/>
    <property type="evidence" value="ECO:0007669"/>
    <property type="project" value="UniProtKB-EC"/>
</dbReference>
<comment type="subcellular location">
    <subcellularLocation>
        <location evidence="1">Secreted</location>
    </subcellularLocation>
</comment>
<evidence type="ECO:0000256" key="2">
    <source>
        <dbReference type="ARBA" id="ARBA00008834"/>
    </source>
</evidence>
<dbReference type="InterPro" id="IPR050434">
    <property type="entry name" value="Glycosyl_hydrlase_28"/>
</dbReference>
<sequence length="619" mass="67051">MTFSTSSSPLKAFQSLSLSGLAAVAAAAPASNIARAADACHVTSYSGVAAAVSSCTNITLDGIAVPGNTTLDLTKLKAGTTVTFAGKTTFAYADANYDMIKFAGTNVVLTAQKGAIIDGNGQAWWDGLGSNGGVAKPNHFITVKAIGNSVIKDLVIQNYPVHCFSISGSNGLVVKNILLDNSAGDAPNNRSNGLAASHNSDGFDISSTDGMILKDSRVVNQDDCVAITSGNNITVSNMYCDGGHGLSIGSVGGKSNNNVTNILFENSKVLNSQNGARIKSNSGTTGYIANIEYRNIQVSNIDIYGIDIQQDYLNGGPTGSPTNGVVIKNITMSNISGTAQAKARDYYILCGDGSCSDFKFNNIHITGGTNNSCNIKPTGNFQMVTTTRLLNKNKEKACISVTFDRKYYQTTTAFIKRSLRPQEWQVSTFHGRIIVPRLGEERLLNEAAALEFIAKNTTIPVPKVLACFEDDGAVYLITELIDARRMDDLTCSDRIIIEEELEGYAHQMHTLRSRNLGGCSGLVIPPYRVWDKTPRDEWKLHPSEVEEYVFCHHDLSQANVLVCHDELKIKAVIDWEYSGFWPERFERAFYKRVGASVALEGEADDVDEMLKFMNEKLVR</sequence>
<dbReference type="GO" id="GO:0045490">
    <property type="term" value="P:pectin catabolic process"/>
    <property type="evidence" value="ECO:0007669"/>
    <property type="project" value="UniProtKB-ARBA"/>
</dbReference>
<keyword evidence="5 16" id="KW-0732">Signal</keyword>
<dbReference type="AlphaFoldDB" id="A0A4S8SY66"/>
<reference evidence="18 19" key="1">
    <citation type="submission" date="2018-10" db="EMBL/GenBank/DDBJ databases">
        <title>Fifty Aureobasidium pullulans genomes reveal a recombining polyextremotolerant generalist.</title>
        <authorList>
            <person name="Gostincar C."/>
            <person name="Turk M."/>
            <person name="Zajc J."/>
            <person name="Gunde-Cimerman N."/>
        </authorList>
    </citation>
    <scope>NUCLEOTIDE SEQUENCE [LARGE SCALE GENOMIC DNA]</scope>
    <source>
        <strain evidence="18 19">EXF-11900</strain>
    </source>
</reference>
<dbReference type="SUPFAM" id="SSF51126">
    <property type="entry name" value="Pectin lyase-like"/>
    <property type="match status" value="1"/>
</dbReference>
<evidence type="ECO:0000256" key="13">
    <source>
        <dbReference type="ARBA" id="ARBA00037707"/>
    </source>
</evidence>
<evidence type="ECO:0000256" key="10">
    <source>
        <dbReference type="ARBA" id="ARBA00023295"/>
    </source>
</evidence>
<dbReference type="Pfam" id="PF00295">
    <property type="entry name" value="Glyco_hydro_28"/>
    <property type="match status" value="1"/>
</dbReference>
<dbReference type="Proteomes" id="UP000304951">
    <property type="component" value="Unassembled WGS sequence"/>
</dbReference>
<dbReference type="Pfam" id="PF01636">
    <property type="entry name" value="APH"/>
    <property type="match status" value="1"/>
</dbReference>
<evidence type="ECO:0000313" key="18">
    <source>
        <dbReference type="EMBL" id="THV76071.1"/>
    </source>
</evidence>
<dbReference type="SUPFAM" id="SSF56112">
    <property type="entry name" value="Protein kinase-like (PK-like)"/>
    <property type="match status" value="1"/>
</dbReference>
<evidence type="ECO:0000256" key="5">
    <source>
        <dbReference type="ARBA" id="ARBA00022729"/>
    </source>
</evidence>
<keyword evidence="8" id="KW-1015">Disulfide bond</keyword>
<evidence type="ECO:0000256" key="16">
    <source>
        <dbReference type="SAM" id="SignalP"/>
    </source>
</evidence>
<keyword evidence="4" id="KW-0964">Secreted</keyword>
<proteinExistence type="inferred from homology"/>
<dbReference type="Gene3D" id="2.160.20.10">
    <property type="entry name" value="Single-stranded right-handed beta-helix, Pectin lyase-like"/>
    <property type="match status" value="1"/>
</dbReference>
<dbReference type="FunFam" id="2.160.20.10:FF:000002">
    <property type="entry name" value="Endopolygalacturonase D"/>
    <property type="match status" value="1"/>
</dbReference>
<evidence type="ECO:0000256" key="14">
    <source>
        <dbReference type="PROSITE-ProRule" id="PRU10052"/>
    </source>
</evidence>
<dbReference type="PANTHER" id="PTHR31884">
    <property type="entry name" value="POLYGALACTURONASE"/>
    <property type="match status" value="1"/>
</dbReference>
<comment type="function">
    <text evidence="13">Involved in maceration and soft-rotting of plant tissue. Hydrolyzes the 1,4-alpha glycosidic bonds of de-esterified pectate in the smooth region of the plant cell wall.</text>
</comment>
<keyword evidence="7 15" id="KW-0378">Hydrolase</keyword>
<evidence type="ECO:0000256" key="7">
    <source>
        <dbReference type="ARBA" id="ARBA00022801"/>
    </source>
</evidence>
<evidence type="ECO:0000256" key="11">
    <source>
        <dbReference type="ARBA" id="ARBA00023316"/>
    </source>
</evidence>
<gene>
    <name evidence="18" type="ORF">D6D28_01391</name>
</gene>
<feature type="domain" description="Aminoglycoside phosphotransferase" evidence="17">
    <location>
        <begin position="436"/>
        <end position="579"/>
    </location>
</feature>
<evidence type="ECO:0000313" key="19">
    <source>
        <dbReference type="Proteomes" id="UP000304951"/>
    </source>
</evidence>
<dbReference type="GO" id="GO:0005576">
    <property type="term" value="C:extracellular region"/>
    <property type="evidence" value="ECO:0007669"/>
    <property type="project" value="UniProtKB-SubCell"/>
</dbReference>
<evidence type="ECO:0000256" key="6">
    <source>
        <dbReference type="ARBA" id="ARBA00022737"/>
    </source>
</evidence>
<dbReference type="CDD" id="cd05120">
    <property type="entry name" value="APH_ChoK_like"/>
    <property type="match status" value="1"/>
</dbReference>
<feature type="chain" id="PRO_5020369375" description="endo-polygalacturonase" evidence="16">
    <location>
        <begin position="28"/>
        <end position="619"/>
    </location>
</feature>
<feature type="signal peptide" evidence="16">
    <location>
        <begin position="1"/>
        <end position="27"/>
    </location>
</feature>
<comment type="similarity">
    <text evidence="2 15">Belongs to the glycosyl hydrolase 28 family.</text>
</comment>
<dbReference type="InterPro" id="IPR012334">
    <property type="entry name" value="Pectin_lyas_fold"/>
</dbReference>
<protein>
    <recommendedName>
        <fullName evidence="3">endo-polygalacturonase</fullName>
        <ecNumber evidence="3">3.2.1.15</ecNumber>
    </recommendedName>
</protein>
<keyword evidence="10 15" id="KW-0326">Glycosidase</keyword>
<dbReference type="InterPro" id="IPR000743">
    <property type="entry name" value="Glyco_hydro_28"/>
</dbReference>